<organism evidence="1 2">
    <name type="scientific">Caulobacter vibrioides (strain NA1000 / CB15N)</name>
    <name type="common">Caulobacter crescentus</name>
    <dbReference type="NCBI Taxonomy" id="565050"/>
    <lineage>
        <taxon>Bacteria</taxon>
        <taxon>Pseudomonadati</taxon>
        <taxon>Pseudomonadota</taxon>
        <taxon>Alphaproteobacteria</taxon>
        <taxon>Caulobacterales</taxon>
        <taxon>Caulobacteraceae</taxon>
        <taxon>Caulobacter</taxon>
    </lineage>
</organism>
<evidence type="ECO:0000313" key="2">
    <source>
        <dbReference type="Proteomes" id="UP000001364"/>
    </source>
</evidence>
<dbReference type="AlphaFoldDB" id="A0A0H3C7M6"/>
<dbReference type="RefSeq" id="WP_010918564.1">
    <property type="nucleotide sequence ID" value="NC_011916.1"/>
</dbReference>
<sequence length="58" mass="6307">MMTHAPRTKAIARLLRRWWFAEPAFKAAVLASAALLVVSTVNALIEIGALVHDAVCPH</sequence>
<accession>A0A0H3C7M6</accession>
<dbReference type="PATRIC" id="fig|565050.3.peg.706"/>
<dbReference type="HOGENOM" id="CLU_2970990_0_0_5"/>
<keyword evidence="2" id="KW-1185">Reference proteome</keyword>
<dbReference type="RefSeq" id="YP_002516089.2">
    <property type="nucleotide sequence ID" value="NC_011916.1"/>
</dbReference>
<evidence type="ECO:0000313" key="1">
    <source>
        <dbReference type="EMBL" id="ACL94181.2"/>
    </source>
</evidence>
<protein>
    <submittedName>
        <fullName evidence="1">Uncharacterized protein</fullName>
    </submittedName>
</protein>
<proteinExistence type="predicted"/>
<dbReference type="Proteomes" id="UP000001364">
    <property type="component" value="Chromosome"/>
</dbReference>
<dbReference type="EMBL" id="CP001340">
    <property type="protein sequence ID" value="ACL94181.2"/>
    <property type="molecule type" value="Genomic_DNA"/>
</dbReference>
<dbReference type="GeneID" id="7330525"/>
<gene>
    <name evidence="1" type="ordered locus">CCNA_00716</name>
</gene>
<name>A0A0H3C7M6_CAUVN</name>
<dbReference type="KEGG" id="ccs:CCNA_00716"/>
<reference evidence="1 2" key="1">
    <citation type="journal article" date="2010" name="J. Bacteriol.">
        <title>The genetic basis of laboratory adaptation in Caulobacter crescentus.</title>
        <authorList>
            <person name="Marks M.E."/>
            <person name="Castro-Rojas C.M."/>
            <person name="Teiling C."/>
            <person name="Du L."/>
            <person name="Kapatral V."/>
            <person name="Walunas T.L."/>
            <person name="Crosson S."/>
        </authorList>
    </citation>
    <scope>NUCLEOTIDE SEQUENCE [LARGE SCALE GENOMIC DNA]</scope>
    <source>
        <strain evidence="2">NA1000 / CB15N</strain>
    </source>
</reference>